<comment type="subcellular location">
    <subcellularLocation>
        <location evidence="1 10">Cell outer membrane</location>
        <topology evidence="1 10">Multi-pass membrane protein</topology>
    </subcellularLocation>
</comment>
<keyword evidence="7 10" id="KW-0472">Membrane</keyword>
<dbReference type="PANTHER" id="PTHR32552:SF74">
    <property type="entry name" value="HYDROXAMATE SIDEROPHORE RECEPTOR FHUE"/>
    <property type="match status" value="1"/>
</dbReference>
<dbReference type="InterPro" id="IPR037066">
    <property type="entry name" value="Plug_dom_sf"/>
</dbReference>
<keyword evidence="5 10" id="KW-0812">Transmembrane</keyword>
<dbReference type="EMBL" id="JAEMNX010000014">
    <property type="protein sequence ID" value="MBJ7538436.1"/>
    <property type="molecule type" value="Genomic_DNA"/>
</dbReference>
<gene>
    <name evidence="14" type="ORF">I8J31_12195</name>
</gene>
<protein>
    <submittedName>
        <fullName evidence="14">TonB-dependent siderophore receptor</fullName>
    </submittedName>
</protein>
<dbReference type="Proteomes" id="UP000628710">
    <property type="component" value="Unassembled WGS sequence"/>
</dbReference>
<dbReference type="PANTHER" id="PTHR32552">
    <property type="entry name" value="FERRICHROME IRON RECEPTOR-RELATED"/>
    <property type="match status" value="1"/>
</dbReference>
<evidence type="ECO:0000256" key="2">
    <source>
        <dbReference type="ARBA" id="ARBA00009810"/>
    </source>
</evidence>
<organism evidence="14 15">
    <name type="scientific">Marinomonas transparens</name>
    <dbReference type="NCBI Taxonomy" id="2795388"/>
    <lineage>
        <taxon>Bacteria</taxon>
        <taxon>Pseudomonadati</taxon>
        <taxon>Pseudomonadota</taxon>
        <taxon>Gammaproteobacteria</taxon>
        <taxon>Oceanospirillales</taxon>
        <taxon>Oceanospirillaceae</taxon>
        <taxon>Marinomonas</taxon>
    </lineage>
</organism>
<dbReference type="Gene3D" id="2.170.130.10">
    <property type="entry name" value="TonB-dependent receptor, plug domain"/>
    <property type="match status" value="1"/>
</dbReference>
<dbReference type="GO" id="GO:0009279">
    <property type="term" value="C:cell outer membrane"/>
    <property type="evidence" value="ECO:0007669"/>
    <property type="project" value="UniProtKB-SubCell"/>
</dbReference>
<sequence>MPKYRHTHLSLYLKVSPSLPIKVASIALLTLFPKTLLATEIENSIVIPTLTIEGNALYDTESSEEMTGYNVEAATVGTKTPAALKDIPQSITVLTNDYLKDRNIIHLDDVAKVTPGLRTLSNDSGRSSIFSRGYEYDEALIDGLPAPISSVYGSLPSLSAFDRVEIMRGPSGLFSSTSELGGIINLVRKRATSDTQGSVNLGLGSWGRNQLSADLSGALNEDESVRSRIVLSHADAPNEVDQNENTDQSLYATLDIDLDDKTELSVAALHQTKSITPSNGLPSYADGSLLDVAPSTFLGANWNDFNYESTDLFLDLTRQFANGGRGRIAGRYSERDTDFQYAFTGSSVDSLGNTSLADYRGDRSETAWALDASYSQPFEAMGNINEFVVGIDHKKDKNHFDSSYDRNIGSININTFNSSNVSYAATNYSDHSKGSSSEKGIYGKLTFRPIDNLALITGARVSTYDIDNGKQTKSETHQLTSYAGAVYDLTSSQAFYSSYSEVFKPQTQSDVNGNIIAPRVGEQYEIGLKGSYDNGLLNSRISLFQLTDENRATSITGNTYEASGKTQVRGFEAELSGQYGAWDMLMGYTYMDTKNISGDKNANFSSMPLHTLSTWAKYKMPTLEGITVGAGLTAMSDFYYERGTRINAAGYAIVDASVSKQINDDFKVSLNIKNLLDNKYYERVGTTGTFNFYGPSRSFMINANYSF</sequence>
<keyword evidence="9 10" id="KW-0998">Cell outer membrane</keyword>
<dbReference type="GO" id="GO:0015344">
    <property type="term" value="F:siderophore uptake transmembrane transporter activity"/>
    <property type="evidence" value="ECO:0007669"/>
    <property type="project" value="TreeGrafter"/>
</dbReference>
<keyword evidence="4 10" id="KW-1134">Transmembrane beta strand</keyword>
<evidence type="ECO:0000256" key="9">
    <source>
        <dbReference type="ARBA" id="ARBA00023237"/>
    </source>
</evidence>
<evidence type="ECO:0000256" key="5">
    <source>
        <dbReference type="ARBA" id="ARBA00022692"/>
    </source>
</evidence>
<dbReference type="InterPro" id="IPR039426">
    <property type="entry name" value="TonB-dep_rcpt-like"/>
</dbReference>
<dbReference type="SUPFAM" id="SSF56935">
    <property type="entry name" value="Porins"/>
    <property type="match status" value="1"/>
</dbReference>
<dbReference type="Pfam" id="PF07715">
    <property type="entry name" value="Plug"/>
    <property type="match status" value="1"/>
</dbReference>
<evidence type="ECO:0000313" key="14">
    <source>
        <dbReference type="EMBL" id="MBJ7538436.1"/>
    </source>
</evidence>
<keyword evidence="8 14" id="KW-0675">Receptor</keyword>
<keyword evidence="3 10" id="KW-0813">Transport</keyword>
<evidence type="ECO:0000256" key="4">
    <source>
        <dbReference type="ARBA" id="ARBA00022452"/>
    </source>
</evidence>
<evidence type="ECO:0000256" key="6">
    <source>
        <dbReference type="ARBA" id="ARBA00023077"/>
    </source>
</evidence>
<dbReference type="InterPro" id="IPR036942">
    <property type="entry name" value="Beta-barrel_TonB_sf"/>
</dbReference>
<evidence type="ECO:0000256" key="11">
    <source>
        <dbReference type="RuleBase" id="RU003357"/>
    </source>
</evidence>
<dbReference type="CDD" id="cd01347">
    <property type="entry name" value="ligand_gated_channel"/>
    <property type="match status" value="1"/>
</dbReference>
<evidence type="ECO:0000259" key="13">
    <source>
        <dbReference type="Pfam" id="PF07715"/>
    </source>
</evidence>
<reference evidence="14" key="1">
    <citation type="submission" date="2020-12" db="EMBL/GenBank/DDBJ databases">
        <title>Marinomonas arctica sp. nov., a psychrotolerant bacterium isolated from the Arctic.</title>
        <authorList>
            <person name="Zhang Y."/>
        </authorList>
    </citation>
    <scope>NUCLEOTIDE SEQUENCE</scope>
    <source>
        <strain evidence="14">C1424</strain>
    </source>
</reference>
<comment type="similarity">
    <text evidence="2 10 11">Belongs to the TonB-dependent receptor family.</text>
</comment>
<feature type="domain" description="TonB-dependent receptor-like beta-barrel" evidence="12">
    <location>
        <begin position="294"/>
        <end position="675"/>
    </location>
</feature>
<dbReference type="PROSITE" id="PS52016">
    <property type="entry name" value="TONB_DEPENDENT_REC_3"/>
    <property type="match status" value="1"/>
</dbReference>
<feature type="domain" description="TonB-dependent receptor plug" evidence="13">
    <location>
        <begin position="84"/>
        <end position="183"/>
    </location>
</feature>
<dbReference type="GO" id="GO:0015891">
    <property type="term" value="P:siderophore transport"/>
    <property type="evidence" value="ECO:0007669"/>
    <property type="project" value="InterPro"/>
</dbReference>
<dbReference type="GO" id="GO:0038023">
    <property type="term" value="F:signaling receptor activity"/>
    <property type="evidence" value="ECO:0007669"/>
    <property type="project" value="InterPro"/>
</dbReference>
<evidence type="ECO:0000256" key="3">
    <source>
        <dbReference type="ARBA" id="ARBA00022448"/>
    </source>
</evidence>
<comment type="caution">
    <text evidence="14">The sequence shown here is derived from an EMBL/GenBank/DDBJ whole genome shotgun (WGS) entry which is preliminary data.</text>
</comment>
<proteinExistence type="inferred from homology"/>
<name>A0A934N6V6_9GAMM</name>
<dbReference type="InterPro" id="IPR010105">
    <property type="entry name" value="TonB_sidphr_rcpt"/>
</dbReference>
<dbReference type="AlphaFoldDB" id="A0A934N6V6"/>
<dbReference type="Gene3D" id="2.40.170.20">
    <property type="entry name" value="TonB-dependent receptor, beta-barrel domain"/>
    <property type="match status" value="1"/>
</dbReference>
<dbReference type="InterPro" id="IPR000531">
    <property type="entry name" value="Beta-barrel_TonB"/>
</dbReference>
<keyword evidence="15" id="KW-1185">Reference proteome</keyword>
<evidence type="ECO:0000256" key="10">
    <source>
        <dbReference type="PROSITE-ProRule" id="PRU01360"/>
    </source>
</evidence>
<dbReference type="RefSeq" id="WP_199468844.1">
    <property type="nucleotide sequence ID" value="NZ_JAEMNX010000014.1"/>
</dbReference>
<dbReference type="InterPro" id="IPR012910">
    <property type="entry name" value="Plug_dom"/>
</dbReference>
<dbReference type="NCBIfam" id="TIGR01783">
    <property type="entry name" value="TonB-siderophor"/>
    <property type="match status" value="1"/>
</dbReference>
<evidence type="ECO:0000256" key="8">
    <source>
        <dbReference type="ARBA" id="ARBA00023170"/>
    </source>
</evidence>
<evidence type="ECO:0000313" key="15">
    <source>
        <dbReference type="Proteomes" id="UP000628710"/>
    </source>
</evidence>
<evidence type="ECO:0000256" key="1">
    <source>
        <dbReference type="ARBA" id="ARBA00004571"/>
    </source>
</evidence>
<accession>A0A934N6V6</accession>
<dbReference type="Pfam" id="PF00593">
    <property type="entry name" value="TonB_dep_Rec_b-barrel"/>
    <property type="match status" value="1"/>
</dbReference>
<evidence type="ECO:0000259" key="12">
    <source>
        <dbReference type="Pfam" id="PF00593"/>
    </source>
</evidence>
<keyword evidence="6 11" id="KW-0798">TonB box</keyword>
<evidence type="ECO:0000256" key="7">
    <source>
        <dbReference type="ARBA" id="ARBA00023136"/>
    </source>
</evidence>